<dbReference type="Proteomes" id="UP000033103">
    <property type="component" value="Chromosome"/>
</dbReference>
<evidence type="ECO:0008006" key="3">
    <source>
        <dbReference type="Google" id="ProtNLM"/>
    </source>
</evidence>
<dbReference type="PANTHER" id="PTHR43434:SF1">
    <property type="entry name" value="PHOSPHOGLYCOLATE PHOSPHATASE"/>
    <property type="match status" value="1"/>
</dbReference>
<dbReference type="Pfam" id="PF13419">
    <property type="entry name" value="HAD_2"/>
    <property type="match status" value="1"/>
</dbReference>
<dbReference type="InterPro" id="IPR006439">
    <property type="entry name" value="HAD-SF_hydro_IA"/>
</dbReference>
<name>A0A0E3Z9N5_9FUSO</name>
<dbReference type="KEGG" id="sns:VC03_01895"/>
<dbReference type="Gene3D" id="1.10.150.240">
    <property type="entry name" value="Putative phosphatase, domain 2"/>
    <property type="match status" value="1"/>
</dbReference>
<dbReference type="InterPro" id="IPR050155">
    <property type="entry name" value="HAD-like_hydrolase_sf"/>
</dbReference>
<dbReference type="PANTHER" id="PTHR43434">
    <property type="entry name" value="PHOSPHOGLYCOLATE PHOSPHATASE"/>
    <property type="match status" value="1"/>
</dbReference>
<evidence type="ECO:0000313" key="2">
    <source>
        <dbReference type="Proteomes" id="UP000033103"/>
    </source>
</evidence>
<sequence>MNIMTNVSVVTFDLDGTLVDTLPSIANAFNEILKEYGYEIFSVEKYMDFIGNGFGVAFDRIREVRNIKEDKEEFLSRVRDYYNLNYLKGAKIYEGMDKLLTYLEKKNIVLAVITNKDQITAEKYCNTLLNKWKFKYIFGNPENNAYPPKPYPYGLKMIVKDGYSIDEIIHIGDMIVDYTMAKNMGVRQIHCNYGYEKRNFEFENCVDRADEIIGIIK</sequence>
<dbReference type="Gene3D" id="3.40.50.1000">
    <property type="entry name" value="HAD superfamily/HAD-like"/>
    <property type="match status" value="1"/>
</dbReference>
<dbReference type="STRING" id="187101.VC03_01895"/>
<organism evidence="1 2">
    <name type="scientific">Sneathia vaginalis</name>
    <dbReference type="NCBI Taxonomy" id="187101"/>
    <lineage>
        <taxon>Bacteria</taxon>
        <taxon>Fusobacteriati</taxon>
        <taxon>Fusobacteriota</taxon>
        <taxon>Fusobacteriia</taxon>
        <taxon>Fusobacteriales</taxon>
        <taxon>Leptotrichiaceae</taxon>
        <taxon>Sneathia</taxon>
    </lineage>
</organism>
<dbReference type="AlphaFoldDB" id="A0A0E3Z9N5"/>
<dbReference type="InterPro" id="IPR036412">
    <property type="entry name" value="HAD-like_sf"/>
</dbReference>
<dbReference type="GO" id="GO:0006281">
    <property type="term" value="P:DNA repair"/>
    <property type="evidence" value="ECO:0007669"/>
    <property type="project" value="TreeGrafter"/>
</dbReference>
<dbReference type="PATRIC" id="fig|1069640.6.peg.361"/>
<evidence type="ECO:0000313" key="1">
    <source>
        <dbReference type="EMBL" id="AKC95316.1"/>
    </source>
</evidence>
<dbReference type="InterPro" id="IPR023198">
    <property type="entry name" value="PGP-like_dom2"/>
</dbReference>
<dbReference type="SFLD" id="SFLDG01129">
    <property type="entry name" value="C1.5:_HAD__Beta-PGM__Phosphata"/>
    <property type="match status" value="1"/>
</dbReference>
<dbReference type="EMBL" id="CP011280">
    <property type="protein sequence ID" value="AKC95316.1"/>
    <property type="molecule type" value="Genomic_DNA"/>
</dbReference>
<protein>
    <recommendedName>
        <fullName evidence="3">Phosphoglycolate phosphatase</fullName>
    </recommendedName>
</protein>
<dbReference type="HOGENOM" id="CLU_045011_19_1_0"/>
<dbReference type="GO" id="GO:0008967">
    <property type="term" value="F:phosphoglycolate phosphatase activity"/>
    <property type="evidence" value="ECO:0007669"/>
    <property type="project" value="TreeGrafter"/>
</dbReference>
<gene>
    <name evidence="1" type="ORF">VC03_01895</name>
</gene>
<reference evidence="1 2" key="1">
    <citation type="journal article" date="2012" name="BMC Genomics">
        <title>Genomic sequence analysis and characterization of Sneathia amnii sp. nov.</title>
        <authorList>
            <consortium name="Vaginal Microbiome Consortium (additional members)"/>
            <person name="Harwich M.D.Jr."/>
            <person name="Serrano M.G."/>
            <person name="Fettweis J.M."/>
            <person name="Alves J.M."/>
            <person name="Reimers M.A."/>
            <person name="Buck G.A."/>
            <person name="Jefferson K.K."/>
        </authorList>
    </citation>
    <scope>NUCLEOTIDE SEQUENCE [LARGE SCALE GENOMIC DNA]</scope>
    <source>
        <strain evidence="1 2">SN35</strain>
    </source>
</reference>
<dbReference type="SUPFAM" id="SSF56784">
    <property type="entry name" value="HAD-like"/>
    <property type="match status" value="1"/>
</dbReference>
<dbReference type="InterPro" id="IPR023214">
    <property type="entry name" value="HAD_sf"/>
</dbReference>
<dbReference type="SFLD" id="SFLDS00003">
    <property type="entry name" value="Haloacid_Dehalogenase"/>
    <property type="match status" value="1"/>
</dbReference>
<keyword evidence="2" id="KW-1185">Reference proteome</keyword>
<dbReference type="PRINTS" id="PR00413">
    <property type="entry name" value="HADHALOGNASE"/>
</dbReference>
<proteinExistence type="predicted"/>
<accession>A0A0E3Z9N5</accession>
<dbReference type="InterPro" id="IPR041492">
    <property type="entry name" value="HAD_2"/>
</dbReference>